<keyword evidence="2" id="KW-1185">Reference proteome</keyword>
<dbReference type="InterPro" id="IPR036188">
    <property type="entry name" value="FAD/NAD-bd_sf"/>
</dbReference>
<name>A0ABQ3GLT9_9MICC</name>
<accession>A0ABQ3GLT9</accession>
<dbReference type="SUPFAM" id="SSF51905">
    <property type="entry name" value="FAD/NAD(P)-binding domain"/>
    <property type="match status" value="1"/>
</dbReference>
<dbReference type="RefSeq" id="WP_189351019.1">
    <property type="nucleotide sequence ID" value="NZ_BMXK01000011.1"/>
</dbReference>
<dbReference type="PRINTS" id="PR00419">
    <property type="entry name" value="ADXRDTASE"/>
</dbReference>
<gene>
    <name evidence="1" type="ORF">GCM10008096_26120</name>
</gene>
<reference evidence="2" key="1">
    <citation type="journal article" date="2019" name="Int. J. Syst. Evol. Microbiol.">
        <title>The Global Catalogue of Microorganisms (GCM) 10K type strain sequencing project: providing services to taxonomists for standard genome sequencing and annotation.</title>
        <authorList>
            <consortium name="The Broad Institute Genomics Platform"/>
            <consortium name="The Broad Institute Genome Sequencing Center for Infectious Disease"/>
            <person name="Wu L."/>
            <person name="Ma J."/>
        </authorList>
    </citation>
    <scope>NUCLEOTIDE SEQUENCE [LARGE SCALE GENOMIC DNA]</scope>
    <source>
        <strain evidence="2">KCTC 19466</strain>
    </source>
</reference>
<dbReference type="PANTHER" id="PTHR10668">
    <property type="entry name" value="PHYTOENE DEHYDROGENASE"/>
    <property type="match status" value="1"/>
</dbReference>
<organism evidence="1 2">
    <name type="scientific">Zhihengliuella salsuginis</name>
    <dbReference type="NCBI Taxonomy" id="578222"/>
    <lineage>
        <taxon>Bacteria</taxon>
        <taxon>Bacillati</taxon>
        <taxon>Actinomycetota</taxon>
        <taxon>Actinomycetes</taxon>
        <taxon>Micrococcales</taxon>
        <taxon>Micrococcaceae</taxon>
        <taxon>Zhihengliuella</taxon>
    </lineage>
</organism>
<comment type="caution">
    <text evidence="1">The sequence shown here is derived from an EMBL/GenBank/DDBJ whole genome shotgun (WGS) entry which is preliminary data.</text>
</comment>
<dbReference type="EMBL" id="BMXK01000011">
    <property type="protein sequence ID" value="GHD11463.1"/>
    <property type="molecule type" value="Genomic_DNA"/>
</dbReference>
<evidence type="ECO:0000313" key="1">
    <source>
        <dbReference type="EMBL" id="GHD11463.1"/>
    </source>
</evidence>
<dbReference type="Pfam" id="PF13450">
    <property type="entry name" value="NAD_binding_8"/>
    <property type="match status" value="1"/>
</dbReference>
<sequence length="514" mass="52559">MSADAAVVGSGPNGLSAALTLARAGLRVRVYEAAGRLGGAAATVRVDGALHDVGSAVHPTALVSPFFREIGLPQAVDFVVPELSYAHPLPGGEAAVVWRSLERTLEDLGRHSGADADAYRRLVGPLSGRGQELGELLLRPLLPFPPALARPSLRGTTTAARLGAATLAAAAGSTAAELGRQPQYMPETVSSLLAGLRAHMPGGSYGPAAQGAGLFLGALAHHGWPLPIGGSGAIAEALASMIDAAVGGTAAAHRGAGLERAWLELGRPVADRAELDEPLVLFATSAEHVASAVHRMPEGYRAALRATRRGPGSAVVHFRTSAPIPWADSRLADAGTVHLGGTARQIVAGERSGRRRFDPRNPYVLLSQPSRFDATRAPAGQHVVWAYTHVPHGADLAGLGGEGAVTGAVAAQIERSAPGFRETVVATWMQGPRQLEAENPALIGGDITGGAVDLRGLLARPAASRAAWAGAPWRTPVPGVYLASSSAAPGPAVHGMAGHLAARTAIADQHPPQG</sequence>
<dbReference type="Gene3D" id="3.50.50.60">
    <property type="entry name" value="FAD/NAD(P)-binding domain"/>
    <property type="match status" value="1"/>
</dbReference>
<dbReference type="Proteomes" id="UP000642819">
    <property type="component" value="Unassembled WGS sequence"/>
</dbReference>
<dbReference type="PANTHER" id="PTHR10668:SF105">
    <property type="entry name" value="DEHYDROGENASE-RELATED"/>
    <property type="match status" value="1"/>
</dbReference>
<evidence type="ECO:0000313" key="2">
    <source>
        <dbReference type="Proteomes" id="UP000642819"/>
    </source>
</evidence>
<proteinExistence type="predicted"/>
<protein>
    <submittedName>
        <fullName evidence="1">Phytoene dehydrogenase</fullName>
    </submittedName>
</protein>